<dbReference type="PANTHER" id="PTHR30118">
    <property type="entry name" value="HTH-TYPE TRANSCRIPTIONAL REGULATOR LEUO-RELATED"/>
    <property type="match status" value="1"/>
</dbReference>
<dbReference type="InterPro" id="IPR037402">
    <property type="entry name" value="YidZ_PBP2"/>
</dbReference>
<dbReference type="Gene3D" id="3.40.190.10">
    <property type="entry name" value="Periplasmic binding protein-like II"/>
    <property type="match status" value="2"/>
</dbReference>
<dbReference type="Pfam" id="PF00126">
    <property type="entry name" value="HTH_1"/>
    <property type="match status" value="1"/>
</dbReference>
<dbReference type="KEGG" id="asha:G8E00_08240"/>
<dbReference type="InterPro" id="IPR050389">
    <property type="entry name" value="LysR-type_TF"/>
</dbReference>
<protein>
    <submittedName>
        <fullName evidence="6">LysR family transcriptional regulator</fullName>
    </submittedName>
</protein>
<evidence type="ECO:0000313" key="6">
    <source>
        <dbReference type="EMBL" id="QIO05938.1"/>
    </source>
</evidence>
<proteinExistence type="inferred from homology"/>
<evidence type="ECO:0000256" key="4">
    <source>
        <dbReference type="ARBA" id="ARBA00023163"/>
    </source>
</evidence>
<keyword evidence="3" id="KW-0238">DNA-binding</keyword>
<reference evidence="6 7" key="1">
    <citation type="submission" date="2020-03" db="EMBL/GenBank/DDBJ databases">
        <authorList>
            <person name="Zhu W."/>
        </authorList>
    </citation>
    <scope>NUCLEOTIDE SEQUENCE [LARGE SCALE GENOMIC DNA]</scope>
    <source>
        <strain evidence="6 7">323-1</strain>
    </source>
</reference>
<dbReference type="SUPFAM" id="SSF53850">
    <property type="entry name" value="Periplasmic binding protein-like II"/>
    <property type="match status" value="1"/>
</dbReference>
<evidence type="ECO:0000259" key="5">
    <source>
        <dbReference type="PROSITE" id="PS50931"/>
    </source>
</evidence>
<evidence type="ECO:0000256" key="2">
    <source>
        <dbReference type="ARBA" id="ARBA00023015"/>
    </source>
</evidence>
<dbReference type="PRINTS" id="PR00039">
    <property type="entry name" value="HTHLYSR"/>
</dbReference>
<dbReference type="PROSITE" id="PS50931">
    <property type="entry name" value="HTH_LYSR"/>
    <property type="match status" value="1"/>
</dbReference>
<dbReference type="PANTHER" id="PTHR30118:SF15">
    <property type="entry name" value="TRANSCRIPTIONAL REGULATORY PROTEIN"/>
    <property type="match status" value="1"/>
</dbReference>
<dbReference type="InterPro" id="IPR000847">
    <property type="entry name" value="LysR_HTH_N"/>
</dbReference>
<dbReference type="Gene3D" id="1.10.10.10">
    <property type="entry name" value="Winged helix-like DNA-binding domain superfamily/Winged helix DNA-binding domain"/>
    <property type="match status" value="1"/>
</dbReference>
<dbReference type="Proteomes" id="UP000502297">
    <property type="component" value="Chromosome"/>
</dbReference>
<feature type="domain" description="HTH lysR-type" evidence="5">
    <location>
        <begin position="30"/>
        <end position="79"/>
    </location>
</feature>
<keyword evidence="4" id="KW-0804">Transcription</keyword>
<dbReference type="GO" id="GO:0003677">
    <property type="term" value="F:DNA binding"/>
    <property type="evidence" value="ECO:0007669"/>
    <property type="project" value="UniProtKB-KW"/>
</dbReference>
<dbReference type="AlphaFoldDB" id="A0A6G8RVW4"/>
<keyword evidence="2" id="KW-0805">Transcription regulation</keyword>
<dbReference type="RefSeq" id="WP_166223614.1">
    <property type="nucleotide sequence ID" value="NZ_CP049801.1"/>
</dbReference>
<evidence type="ECO:0000313" key="7">
    <source>
        <dbReference type="Proteomes" id="UP000502297"/>
    </source>
</evidence>
<evidence type="ECO:0000256" key="1">
    <source>
        <dbReference type="ARBA" id="ARBA00009437"/>
    </source>
</evidence>
<comment type="similarity">
    <text evidence="1">Belongs to the LysR transcriptional regulatory family.</text>
</comment>
<gene>
    <name evidence="6" type="ORF">G8E00_08240</name>
</gene>
<name>A0A6G8RVW4_9GAMM</name>
<sequence>MNTMHTKKSQHVPMDLALFHRIDINLYPLFIAIYEQNSISKAAQILFITQSAASHALQRLRQLLNDDLFVRSGSKMRATPFAEQIYPAVKHALIAIQNISQQKNSFDPQQIQHLKIAVHDEIEPIIFPKLVQHFQSLNIGIQFISIRLDRKTLASDLAVQQIDFAFDLEQNFGEKIQFQRLFEDQFVVCSHMHEMNTEIYLSAMHLGVSSRRTGLLLEDIYLNQKQLSREILLRCQHYSTALQILEQIPNSILTIPQSILNNLNISDALKIYESPIELPKISLGIYWHLNMKENLRHRFLVKEISKIFA</sequence>
<dbReference type="InterPro" id="IPR036388">
    <property type="entry name" value="WH-like_DNA-bd_sf"/>
</dbReference>
<organism evidence="6 7">
    <name type="scientific">Acinetobacter shaoyimingii</name>
    <dbReference type="NCBI Taxonomy" id="2715164"/>
    <lineage>
        <taxon>Bacteria</taxon>
        <taxon>Pseudomonadati</taxon>
        <taxon>Pseudomonadota</taxon>
        <taxon>Gammaproteobacteria</taxon>
        <taxon>Moraxellales</taxon>
        <taxon>Moraxellaceae</taxon>
        <taxon>Acinetobacter</taxon>
    </lineage>
</organism>
<dbReference type="CDD" id="cd08417">
    <property type="entry name" value="PBP2_Nitroaromatics_like"/>
    <property type="match status" value="1"/>
</dbReference>
<dbReference type="SUPFAM" id="SSF46785">
    <property type="entry name" value="Winged helix' DNA-binding domain"/>
    <property type="match status" value="1"/>
</dbReference>
<dbReference type="GO" id="GO:0003700">
    <property type="term" value="F:DNA-binding transcription factor activity"/>
    <property type="evidence" value="ECO:0007669"/>
    <property type="project" value="InterPro"/>
</dbReference>
<accession>A0A6G8RVW4</accession>
<dbReference type="EMBL" id="CP049801">
    <property type="protein sequence ID" value="QIO05938.1"/>
    <property type="molecule type" value="Genomic_DNA"/>
</dbReference>
<evidence type="ECO:0000256" key="3">
    <source>
        <dbReference type="ARBA" id="ARBA00023125"/>
    </source>
</evidence>
<keyword evidence="7" id="KW-1185">Reference proteome</keyword>
<dbReference type="InterPro" id="IPR036390">
    <property type="entry name" value="WH_DNA-bd_sf"/>
</dbReference>